<evidence type="ECO:0000313" key="2">
    <source>
        <dbReference type="Proteomes" id="UP000580250"/>
    </source>
</evidence>
<proteinExistence type="predicted"/>
<accession>A0A6V7V283</accession>
<dbReference type="EMBL" id="CAJEWN010000138">
    <property type="protein sequence ID" value="CAD2168248.1"/>
    <property type="molecule type" value="Genomic_DNA"/>
</dbReference>
<dbReference type="Proteomes" id="UP000580250">
    <property type="component" value="Unassembled WGS sequence"/>
</dbReference>
<name>A0A6V7V283_MELEN</name>
<gene>
    <name evidence="1" type="ORF">MENT_LOCUS19598</name>
</gene>
<protein>
    <submittedName>
        <fullName evidence="1">Uncharacterized protein</fullName>
    </submittedName>
</protein>
<sequence length="94" mass="10864">MFGRLQASYGFAPLWPRAYLGCTQTNNLLKKTHLLSNTKNIHLYIFTNTQLKFNIKFFTHCSIPNIEILDPIRTTSRPLSVQFTSNLGNFSIRK</sequence>
<dbReference type="AlphaFoldDB" id="A0A6V7V283"/>
<comment type="caution">
    <text evidence="1">The sequence shown here is derived from an EMBL/GenBank/DDBJ whole genome shotgun (WGS) entry which is preliminary data.</text>
</comment>
<reference evidence="1 2" key="1">
    <citation type="submission" date="2020-08" db="EMBL/GenBank/DDBJ databases">
        <authorList>
            <person name="Koutsovoulos G."/>
            <person name="Danchin GJ E."/>
        </authorList>
    </citation>
    <scope>NUCLEOTIDE SEQUENCE [LARGE SCALE GENOMIC DNA]</scope>
</reference>
<organism evidence="1 2">
    <name type="scientific">Meloidogyne enterolobii</name>
    <name type="common">Root-knot nematode worm</name>
    <name type="synonym">Meloidogyne mayaguensis</name>
    <dbReference type="NCBI Taxonomy" id="390850"/>
    <lineage>
        <taxon>Eukaryota</taxon>
        <taxon>Metazoa</taxon>
        <taxon>Ecdysozoa</taxon>
        <taxon>Nematoda</taxon>
        <taxon>Chromadorea</taxon>
        <taxon>Rhabditida</taxon>
        <taxon>Tylenchina</taxon>
        <taxon>Tylenchomorpha</taxon>
        <taxon>Tylenchoidea</taxon>
        <taxon>Meloidogynidae</taxon>
        <taxon>Meloidogyninae</taxon>
        <taxon>Meloidogyne</taxon>
    </lineage>
</organism>
<evidence type="ECO:0000313" key="1">
    <source>
        <dbReference type="EMBL" id="CAD2168248.1"/>
    </source>
</evidence>